<evidence type="ECO:0000256" key="1">
    <source>
        <dbReference type="SAM" id="MobiDB-lite"/>
    </source>
</evidence>
<protein>
    <submittedName>
        <fullName evidence="2">Uncharacterized protein</fullName>
    </submittedName>
</protein>
<feature type="region of interest" description="Disordered" evidence="1">
    <location>
        <begin position="1"/>
        <end position="45"/>
    </location>
</feature>
<keyword evidence="3" id="KW-1185">Reference proteome</keyword>
<dbReference type="EMBL" id="OZ034813">
    <property type="protein sequence ID" value="CAL1354828.1"/>
    <property type="molecule type" value="Genomic_DNA"/>
</dbReference>
<organism evidence="2 3">
    <name type="scientific">Linum trigynum</name>
    <dbReference type="NCBI Taxonomy" id="586398"/>
    <lineage>
        <taxon>Eukaryota</taxon>
        <taxon>Viridiplantae</taxon>
        <taxon>Streptophyta</taxon>
        <taxon>Embryophyta</taxon>
        <taxon>Tracheophyta</taxon>
        <taxon>Spermatophyta</taxon>
        <taxon>Magnoliopsida</taxon>
        <taxon>eudicotyledons</taxon>
        <taxon>Gunneridae</taxon>
        <taxon>Pentapetalae</taxon>
        <taxon>rosids</taxon>
        <taxon>fabids</taxon>
        <taxon>Malpighiales</taxon>
        <taxon>Linaceae</taxon>
        <taxon>Linum</taxon>
    </lineage>
</organism>
<name>A0AAV2CEL6_9ROSI</name>
<evidence type="ECO:0000313" key="2">
    <source>
        <dbReference type="EMBL" id="CAL1354828.1"/>
    </source>
</evidence>
<gene>
    <name evidence="2" type="ORF">LTRI10_LOCUS2616</name>
</gene>
<sequence length="252" mass="28065">MATSPSRHPSVEEKTRQSVREESRFHQLGQAHSGLRGPPGPLIQKPKIKITLNPTPIHVLPQITSPPLSLPFSLAFLSLSSSPERRRSAARCSELDGVELGGSEVVDLGGGDDLGGGGNLAAKLEISAAATLLQNQRRRSRRRRSRRQRTCRRQRSNDLGGGALQGTRVLDHELCKMKKSKRCSMPAPPREGEVETHHWLNPDASCWENKDFDNLDLNQLAAMESMVESMIQMWRARDDALKKIIKRQQDNS</sequence>
<reference evidence="2 3" key="1">
    <citation type="submission" date="2024-04" db="EMBL/GenBank/DDBJ databases">
        <authorList>
            <person name="Fracassetti M."/>
        </authorList>
    </citation>
    <scope>NUCLEOTIDE SEQUENCE [LARGE SCALE GENOMIC DNA]</scope>
</reference>
<feature type="compositionally biased region" description="Basic and acidic residues" evidence="1">
    <location>
        <begin position="9"/>
        <end position="25"/>
    </location>
</feature>
<feature type="region of interest" description="Disordered" evidence="1">
    <location>
        <begin position="133"/>
        <end position="164"/>
    </location>
</feature>
<accession>A0AAV2CEL6</accession>
<dbReference type="Proteomes" id="UP001497516">
    <property type="component" value="Chromosome 1"/>
</dbReference>
<evidence type="ECO:0000313" key="3">
    <source>
        <dbReference type="Proteomes" id="UP001497516"/>
    </source>
</evidence>
<dbReference type="AlphaFoldDB" id="A0AAV2CEL6"/>
<feature type="compositionally biased region" description="Basic residues" evidence="1">
    <location>
        <begin position="136"/>
        <end position="154"/>
    </location>
</feature>
<proteinExistence type="predicted"/>